<feature type="compositionally biased region" description="Basic and acidic residues" evidence="2">
    <location>
        <begin position="276"/>
        <end position="285"/>
    </location>
</feature>
<gene>
    <name evidence="4" type="ORF">KFE25_006958</name>
</gene>
<reference evidence="4" key="1">
    <citation type="submission" date="2021-05" db="EMBL/GenBank/DDBJ databases">
        <title>The genome of the haptophyte Pavlova lutheri (Diacronema luteri, Pavlovales) - a model for lipid biosynthesis in eukaryotic algae.</title>
        <authorList>
            <person name="Hulatt C.J."/>
            <person name="Posewitz M.C."/>
        </authorList>
    </citation>
    <scope>NUCLEOTIDE SEQUENCE</scope>
    <source>
        <strain evidence="4">NIVA-4/92</strain>
    </source>
</reference>
<dbReference type="Pfam" id="PF17958">
    <property type="entry name" value="EF-hand_13"/>
    <property type="match status" value="1"/>
</dbReference>
<accession>A0A8J5XFK0</accession>
<evidence type="ECO:0000259" key="3">
    <source>
        <dbReference type="PROSITE" id="PS50222"/>
    </source>
</evidence>
<dbReference type="EMBL" id="JAGTXO010000005">
    <property type="protein sequence ID" value="KAG8467906.1"/>
    <property type="molecule type" value="Genomic_DNA"/>
</dbReference>
<sequence length="959" mass="103592">MASGSRSRRPRRGLRLSGGVAVSLPVEIDQAWLELELGTVSQRSEPVAPVRGRAAWGVLEVEADHAGGAACVRLAGSRRGGGRRVLAEVALELPVDGQLDLNISVGARGLLVCTLTDPDDDEGTTARTIGSSPFVQPGDDGPLAGVRLHAIVGSEPLLFSDSLGPAHPTSEPLQARAGLDAKLVELLAEFFALESTQTFASLALQNVAVGLRANASISPFAKPRLPRSPHRHLPKRWSVSGAQLALGSPHSLRLRGRSKRQTWHMSDETEGVFGHSRHDALRSPRDSQPLAYTPATARGRLERGPGDGWTPETGGRLRSHERGEARGFSALKSELVSSARELRRRFAAGSRAPHNDEADFATFWLPLETPVRAARTAAARPGGAEESGGEVSKAPHATAELPSGEMVSIDEVLARSAARAQPAGAARDAQPAGAARDAPEQPRGVDESLAAGTPSLGVPQLLDAARIRRRSSVMASGSSDELLAQRVRAAFATRNGAVQAPPPGAEGAASLEYHDFLRMCREVLELPQYVAHAVFDEITTLTVHHAVSLRACEAFFGTLRAEADETRRVFHALLGPQRALPGETLSRTVYAEGARARLAGDAADDASAPTPASREVSAKRLELVVRGVLGLHPGLQLLKGHDEFREAYVETVTTRILFAVAGAGRNSIPWSRWRASELTECLFALHDQSDINKSADFFSYNDFYVVWCLFSELDEDEDSRLGADDLLRYNQYSLSHRAVSRVLALSSRAHRQGKASEATSAGEGDARGGEAQPDGPCLRSTMVYADFVRFILAEEDKASPASLRFWFTALDVDGDGVLGREDARFFYEEQLERLIELGEEPIGFDDMFNEMHDMVGARSDGRFTLRELERSGLGVQLIDALVNIRKLVAWEALASQKAAGRPTHLRETREWDLFVERNYTRLVDAEDDVEPDEGAGGSAGEERDGGFVDEVQGMEDLTV</sequence>
<name>A0A8J5XFK0_DIALT</name>
<protein>
    <recommendedName>
        <fullName evidence="3">EF-hand domain-containing protein</fullName>
    </recommendedName>
</protein>
<feature type="compositionally biased region" description="Low complexity" evidence="2">
    <location>
        <begin position="418"/>
        <end position="436"/>
    </location>
</feature>
<feature type="region of interest" description="Disordered" evidence="2">
    <location>
        <begin position="248"/>
        <end position="325"/>
    </location>
</feature>
<feature type="region of interest" description="Disordered" evidence="2">
    <location>
        <begin position="751"/>
        <end position="774"/>
    </location>
</feature>
<evidence type="ECO:0000256" key="2">
    <source>
        <dbReference type="SAM" id="MobiDB-lite"/>
    </source>
</evidence>
<dbReference type="GO" id="GO:0000159">
    <property type="term" value="C:protein phosphatase type 2A complex"/>
    <property type="evidence" value="ECO:0007669"/>
    <property type="project" value="TreeGrafter"/>
</dbReference>
<dbReference type="SUPFAM" id="SSF47473">
    <property type="entry name" value="EF-hand"/>
    <property type="match status" value="1"/>
</dbReference>
<dbReference type="Proteomes" id="UP000751190">
    <property type="component" value="Unassembled WGS sequence"/>
</dbReference>
<evidence type="ECO:0000256" key="1">
    <source>
        <dbReference type="ARBA" id="ARBA00022723"/>
    </source>
</evidence>
<dbReference type="PROSITE" id="PS50222">
    <property type="entry name" value="EF_HAND_2"/>
    <property type="match status" value="1"/>
</dbReference>
<dbReference type="InterPro" id="IPR002048">
    <property type="entry name" value="EF_hand_dom"/>
</dbReference>
<dbReference type="InterPro" id="IPR011992">
    <property type="entry name" value="EF-hand-dom_pair"/>
</dbReference>
<organism evidence="4 5">
    <name type="scientific">Diacronema lutheri</name>
    <name type="common">Unicellular marine alga</name>
    <name type="synonym">Monochrysis lutheri</name>
    <dbReference type="NCBI Taxonomy" id="2081491"/>
    <lineage>
        <taxon>Eukaryota</taxon>
        <taxon>Haptista</taxon>
        <taxon>Haptophyta</taxon>
        <taxon>Pavlovophyceae</taxon>
        <taxon>Pavlovales</taxon>
        <taxon>Pavlovaceae</taxon>
        <taxon>Diacronema</taxon>
    </lineage>
</organism>
<proteinExistence type="predicted"/>
<dbReference type="GO" id="GO:0005509">
    <property type="term" value="F:calcium ion binding"/>
    <property type="evidence" value="ECO:0007669"/>
    <property type="project" value="InterPro"/>
</dbReference>
<dbReference type="AlphaFoldDB" id="A0A8J5XFK0"/>
<dbReference type="PANTHER" id="PTHR14095:SF0">
    <property type="entry name" value="MIP22305P"/>
    <property type="match status" value="1"/>
</dbReference>
<feature type="region of interest" description="Disordered" evidence="2">
    <location>
        <begin position="418"/>
        <end position="454"/>
    </location>
</feature>
<dbReference type="GO" id="GO:0019888">
    <property type="term" value="F:protein phosphatase regulator activity"/>
    <property type="evidence" value="ECO:0007669"/>
    <property type="project" value="TreeGrafter"/>
</dbReference>
<feature type="region of interest" description="Disordered" evidence="2">
    <location>
        <begin position="376"/>
        <end position="395"/>
    </location>
</feature>
<evidence type="ECO:0000313" key="4">
    <source>
        <dbReference type="EMBL" id="KAG8467906.1"/>
    </source>
</evidence>
<feature type="compositionally biased region" description="Basic residues" evidence="2">
    <location>
        <begin position="252"/>
        <end position="262"/>
    </location>
</feature>
<dbReference type="InterPro" id="IPR041534">
    <property type="entry name" value="EF-hand_13"/>
</dbReference>
<dbReference type="Gene3D" id="1.10.238.10">
    <property type="entry name" value="EF-hand"/>
    <property type="match status" value="1"/>
</dbReference>
<feature type="domain" description="EF-hand" evidence="3">
    <location>
        <begin position="798"/>
        <end position="833"/>
    </location>
</feature>
<keyword evidence="1" id="KW-0479">Metal-binding</keyword>
<dbReference type="OrthoDB" id="5586at2759"/>
<keyword evidence="5" id="KW-1185">Reference proteome</keyword>
<comment type="caution">
    <text evidence="4">The sequence shown here is derived from an EMBL/GenBank/DDBJ whole genome shotgun (WGS) entry which is preliminary data.</text>
</comment>
<feature type="region of interest" description="Disordered" evidence="2">
    <location>
        <begin position="925"/>
        <end position="959"/>
    </location>
</feature>
<evidence type="ECO:0000313" key="5">
    <source>
        <dbReference type="Proteomes" id="UP000751190"/>
    </source>
</evidence>
<dbReference type="PANTHER" id="PTHR14095">
    <property type="entry name" value="PHOSPHATASE 2A REGULATORY SUBUNIT-RELATED"/>
    <property type="match status" value="1"/>
</dbReference>
<feature type="compositionally biased region" description="Basic and acidic residues" evidence="2">
    <location>
        <begin position="437"/>
        <end position="446"/>
    </location>
</feature>
<dbReference type="Gene3D" id="1.10.238.220">
    <property type="match status" value="1"/>
</dbReference>